<evidence type="ECO:0008006" key="3">
    <source>
        <dbReference type="Google" id="ProtNLM"/>
    </source>
</evidence>
<dbReference type="OrthoDB" id="3156934at2759"/>
<evidence type="ECO:0000313" key="2">
    <source>
        <dbReference type="Proteomes" id="UP000541558"/>
    </source>
</evidence>
<dbReference type="SUPFAM" id="SSF52047">
    <property type="entry name" value="RNI-like"/>
    <property type="match status" value="1"/>
</dbReference>
<evidence type="ECO:0000313" key="1">
    <source>
        <dbReference type="EMBL" id="KAF5342275.1"/>
    </source>
</evidence>
<proteinExistence type="predicted"/>
<reference evidence="1 2" key="1">
    <citation type="journal article" date="2020" name="ISME J.">
        <title>Uncovering the hidden diversity of litter-decomposition mechanisms in mushroom-forming fungi.</title>
        <authorList>
            <person name="Floudas D."/>
            <person name="Bentzer J."/>
            <person name="Ahren D."/>
            <person name="Johansson T."/>
            <person name="Persson P."/>
            <person name="Tunlid A."/>
        </authorList>
    </citation>
    <scope>NUCLEOTIDE SEQUENCE [LARGE SCALE GENOMIC DNA]</scope>
    <source>
        <strain evidence="1 2">CBS 175.51</strain>
    </source>
</reference>
<gene>
    <name evidence="1" type="ORF">D9611_001305</name>
</gene>
<dbReference type="EMBL" id="JAACJK010000001">
    <property type="protein sequence ID" value="KAF5342275.1"/>
    <property type="molecule type" value="Genomic_DNA"/>
</dbReference>
<accession>A0A8H5CIF2</accession>
<organism evidence="1 2">
    <name type="scientific">Ephemerocybe angulata</name>
    <dbReference type="NCBI Taxonomy" id="980116"/>
    <lineage>
        <taxon>Eukaryota</taxon>
        <taxon>Fungi</taxon>
        <taxon>Dikarya</taxon>
        <taxon>Basidiomycota</taxon>
        <taxon>Agaricomycotina</taxon>
        <taxon>Agaricomycetes</taxon>
        <taxon>Agaricomycetidae</taxon>
        <taxon>Agaricales</taxon>
        <taxon>Agaricineae</taxon>
        <taxon>Psathyrellaceae</taxon>
        <taxon>Ephemerocybe</taxon>
    </lineage>
</organism>
<name>A0A8H5CIF2_9AGAR</name>
<keyword evidence="2" id="KW-1185">Reference proteome</keyword>
<dbReference type="Proteomes" id="UP000541558">
    <property type="component" value="Unassembled WGS sequence"/>
</dbReference>
<dbReference type="AlphaFoldDB" id="A0A8H5CIF2"/>
<protein>
    <recommendedName>
        <fullName evidence="3">F-box domain-containing protein</fullName>
    </recommendedName>
</protein>
<dbReference type="Gene3D" id="1.20.1280.50">
    <property type="match status" value="1"/>
</dbReference>
<sequence length="644" mass="74217">MAEKPFATVSEALATSFTGPATRALVEQYGTPSILEYKEKLATRILELEHDICIRKTRQNAARILELEHDIRILKTCQNSTPTVNRLPPEVLSHIFLTLFWTMEREYKEDKKVCWIFSTHVCRHWRAVALGCAALWTNFMFDMHGELIRTILPRSKNLPLSVAMKCGGLMDIDALGEVLSQTMRLRNVVLSPRIYPNPPKLGRRRFYFDPEPDQRYEPPSFTAALGRMGPLAPLLTTLSVSYTYLTGPEKLPENFLSEGAPALKHLKLHKFSLHWSGIPFSSTLRTLHLVSGDYYPEFPVMLETFRGLPLLERLTLGDILPKCRFSEFPGLKPFTFGNQFKHLSLEDSAFEIGNFLLGIRVPKSTFINVQFIRVMDWTHGIDWCVKNIRDLWRDDPLDWTKEDIHSLELSYTGNLNDRRPQLEFRFGGVPETLGWRYQLDGGDPHLTVRFPDRHYDGPDPDRTFLASVHNHFDFTMLTTLYFNTFNELARNPFFKRTFARLPHLRLISFDPGEMTDFWHILDNDPACSASPDSSEPSMAAVLPATVVPFFPALKVIEMYRETFVKKEIDTIIRVLNKRPAGHRLRMLRMHDCVNLDKPEIARIEEGVPGIHVDWDEVVVRSKFIHFDEPSSESDSEQWWVGLGL</sequence>
<comment type="caution">
    <text evidence="1">The sequence shown here is derived from an EMBL/GenBank/DDBJ whole genome shotgun (WGS) entry which is preliminary data.</text>
</comment>